<proteinExistence type="predicted"/>
<dbReference type="Proteomes" id="UP000006875">
    <property type="component" value="Chromosome"/>
</dbReference>
<keyword evidence="2" id="KW-1185">Reference proteome</keyword>
<reference evidence="1 2" key="1">
    <citation type="journal article" date="2010" name="Stand. Genomic Sci.">
        <title>Complete genome sequence of Ilyobacter polytropus type strain (CuHbu1).</title>
        <authorList>
            <person name="Sikorski J."/>
            <person name="Chertkov O."/>
            <person name="Lapidus A."/>
            <person name="Nolan M."/>
            <person name="Lucas S."/>
            <person name="Del Rio T.G."/>
            <person name="Tice H."/>
            <person name="Cheng J.F."/>
            <person name="Tapia R."/>
            <person name="Han C."/>
            <person name="Goodwin L."/>
            <person name="Pitluck S."/>
            <person name="Liolios K."/>
            <person name="Ivanova N."/>
            <person name="Mavromatis K."/>
            <person name="Mikhailova N."/>
            <person name="Pati A."/>
            <person name="Chen A."/>
            <person name="Palaniappan K."/>
            <person name="Land M."/>
            <person name="Hauser L."/>
            <person name="Chang Y.J."/>
            <person name="Jeffries C.D."/>
            <person name="Brambilla E."/>
            <person name="Yasawong M."/>
            <person name="Rohde M."/>
            <person name="Pukall R."/>
            <person name="Spring S."/>
            <person name="Goker M."/>
            <person name="Woyke T."/>
            <person name="Bristow J."/>
            <person name="Eisen J.A."/>
            <person name="Markowitz V."/>
            <person name="Hugenholtz P."/>
            <person name="Kyrpides N.C."/>
            <person name="Klenk H.P."/>
        </authorList>
    </citation>
    <scope>NUCLEOTIDE SEQUENCE [LARGE SCALE GENOMIC DNA]</scope>
    <source>
        <strain evidence="2">ATCC 51220 / DSM 2926 / LMG 16218 / CuHBu1</strain>
    </source>
</reference>
<accession>E3H8B9</accession>
<protein>
    <submittedName>
        <fullName evidence="1">Uncharacterized protein</fullName>
    </submittedName>
</protein>
<evidence type="ECO:0000313" key="2">
    <source>
        <dbReference type="Proteomes" id="UP000006875"/>
    </source>
</evidence>
<name>E3H8B9_ILYPC</name>
<dbReference type="AlphaFoldDB" id="E3H8B9"/>
<sequence length="133" mass="15593">MDTIDLTITTNKKISDCDWEELRKIKNINAIRLKANNRVIVLSFPRYFYTLANAFLITKEKEVNEVLENLENTITRLGYNIESVLFLKIDYPFTHYRPATESFNSWKQIWAFIKLCSELGGWQYKGYGGLLSI</sequence>
<organism evidence="1 2">
    <name type="scientific">Ilyobacter polytropus (strain ATCC 51220 / DSM 2926 / LMG 16218 / CuHBu1)</name>
    <dbReference type="NCBI Taxonomy" id="572544"/>
    <lineage>
        <taxon>Bacteria</taxon>
        <taxon>Fusobacteriati</taxon>
        <taxon>Fusobacteriota</taxon>
        <taxon>Fusobacteriia</taxon>
        <taxon>Fusobacteriales</taxon>
        <taxon>Fusobacteriaceae</taxon>
        <taxon>Ilyobacter</taxon>
    </lineage>
</organism>
<dbReference type="HOGENOM" id="CLU_1903863_0_0_0"/>
<dbReference type="EMBL" id="CP002281">
    <property type="protein sequence ID" value="ADO82686.1"/>
    <property type="molecule type" value="Genomic_DNA"/>
</dbReference>
<dbReference type="RefSeq" id="WP_013387355.1">
    <property type="nucleotide sequence ID" value="NC_014632.1"/>
</dbReference>
<gene>
    <name evidence="1" type="ordered locus">Ilyop_0901</name>
</gene>
<evidence type="ECO:0000313" key="1">
    <source>
        <dbReference type="EMBL" id="ADO82686.1"/>
    </source>
</evidence>
<dbReference type="KEGG" id="ipo:Ilyop_0901"/>